<dbReference type="AlphaFoldDB" id="A0A8C5SZ65"/>
<feature type="signal peptide" evidence="2">
    <location>
        <begin position="1"/>
        <end position="17"/>
    </location>
</feature>
<dbReference type="GO" id="GO:0016705">
    <property type="term" value="F:oxidoreductase activity, acting on paired donors, with incorporation or reduction of molecular oxygen"/>
    <property type="evidence" value="ECO:0007669"/>
    <property type="project" value="InterPro"/>
</dbReference>
<keyword evidence="4" id="KW-1185">Reference proteome</keyword>
<protein>
    <submittedName>
        <fullName evidence="3">Uncharacterized protein</fullName>
    </submittedName>
</protein>
<dbReference type="InterPro" id="IPR036396">
    <property type="entry name" value="Cyt_P450_sf"/>
</dbReference>
<dbReference type="GO" id="GO:0005506">
    <property type="term" value="F:iron ion binding"/>
    <property type="evidence" value="ECO:0007669"/>
    <property type="project" value="InterPro"/>
</dbReference>
<dbReference type="PANTHER" id="PTHR24299:SF56">
    <property type="entry name" value="CYTOCHROME P450 1A"/>
    <property type="match status" value="1"/>
</dbReference>
<dbReference type="SUPFAM" id="SSF48264">
    <property type="entry name" value="Cytochrome P450"/>
    <property type="match status" value="1"/>
</dbReference>
<proteinExistence type="inferred from homology"/>
<evidence type="ECO:0000313" key="3">
    <source>
        <dbReference type="Ensembl" id="ENSLLTP00000024470.1"/>
    </source>
</evidence>
<dbReference type="GO" id="GO:0004497">
    <property type="term" value="F:monooxygenase activity"/>
    <property type="evidence" value="ECO:0007669"/>
    <property type="project" value="InterPro"/>
</dbReference>
<accession>A0A8C5SZ65</accession>
<evidence type="ECO:0000256" key="2">
    <source>
        <dbReference type="SAM" id="SignalP"/>
    </source>
</evidence>
<dbReference type="Proteomes" id="UP000694406">
    <property type="component" value="Unplaced"/>
</dbReference>
<dbReference type="Gene3D" id="1.10.630.10">
    <property type="entry name" value="Cytochrome P450"/>
    <property type="match status" value="1"/>
</dbReference>
<dbReference type="InterPro" id="IPR001128">
    <property type="entry name" value="Cyt_P450"/>
</dbReference>
<dbReference type="PANTHER" id="PTHR24299">
    <property type="entry name" value="CYTOCHROME P450 FAMILY 1"/>
    <property type="match status" value="1"/>
</dbReference>
<feature type="chain" id="PRO_5034908817" evidence="2">
    <location>
        <begin position="18"/>
        <end position="89"/>
    </location>
</feature>
<sequence>CLLLILDLMQAINPSTAVFNINKQPYPPGPWSLPILGNLLQLGDHTYVFFDQMRKKYGDVFQIQLGMVPVVVVNGPHVARHVLLKDRPT</sequence>
<organism evidence="3 4">
    <name type="scientific">Laticauda laticaudata</name>
    <name type="common">Blue-ringed sea krait</name>
    <name type="synonym">Blue-lipped sea krait</name>
    <dbReference type="NCBI Taxonomy" id="8630"/>
    <lineage>
        <taxon>Eukaryota</taxon>
        <taxon>Metazoa</taxon>
        <taxon>Chordata</taxon>
        <taxon>Craniata</taxon>
        <taxon>Vertebrata</taxon>
        <taxon>Euteleostomi</taxon>
        <taxon>Lepidosauria</taxon>
        <taxon>Squamata</taxon>
        <taxon>Bifurcata</taxon>
        <taxon>Unidentata</taxon>
        <taxon>Episquamata</taxon>
        <taxon>Toxicofera</taxon>
        <taxon>Serpentes</taxon>
        <taxon>Colubroidea</taxon>
        <taxon>Elapidae</taxon>
        <taxon>Laticaudinae</taxon>
        <taxon>Laticauda</taxon>
    </lineage>
</organism>
<reference evidence="3" key="2">
    <citation type="submission" date="2025-09" db="UniProtKB">
        <authorList>
            <consortium name="Ensembl"/>
        </authorList>
    </citation>
    <scope>IDENTIFICATION</scope>
</reference>
<dbReference type="GO" id="GO:0020037">
    <property type="term" value="F:heme binding"/>
    <property type="evidence" value="ECO:0007669"/>
    <property type="project" value="InterPro"/>
</dbReference>
<evidence type="ECO:0000256" key="1">
    <source>
        <dbReference type="ARBA" id="ARBA00010617"/>
    </source>
</evidence>
<evidence type="ECO:0000313" key="4">
    <source>
        <dbReference type="Proteomes" id="UP000694406"/>
    </source>
</evidence>
<keyword evidence="2" id="KW-0732">Signal</keyword>
<comment type="similarity">
    <text evidence="1">Belongs to the cytochrome P450 family.</text>
</comment>
<reference evidence="3" key="1">
    <citation type="submission" date="2025-08" db="UniProtKB">
        <authorList>
            <consortium name="Ensembl"/>
        </authorList>
    </citation>
    <scope>IDENTIFICATION</scope>
</reference>
<name>A0A8C5SZ65_LATLA</name>
<dbReference type="Ensembl" id="ENSLLTT00000025359.1">
    <property type="protein sequence ID" value="ENSLLTP00000024470.1"/>
    <property type="gene ID" value="ENSLLTG00000017989.1"/>
</dbReference>
<dbReference type="Pfam" id="PF00067">
    <property type="entry name" value="p450"/>
    <property type="match status" value="1"/>
</dbReference>